<dbReference type="Pfam" id="PF03796">
    <property type="entry name" value="DnaB_C"/>
    <property type="match status" value="1"/>
</dbReference>
<evidence type="ECO:0000256" key="2">
    <source>
        <dbReference type="ARBA" id="ARBA00022705"/>
    </source>
</evidence>
<dbReference type="AlphaFoldDB" id="A0A6M4JCD9"/>
<evidence type="ECO:0000256" key="5">
    <source>
        <dbReference type="ARBA" id="ARBA00022806"/>
    </source>
</evidence>
<gene>
    <name evidence="12" type="ORF">HLA87_02990</name>
</gene>
<protein>
    <recommendedName>
        <fullName evidence="9">DNA 5'-3' helicase</fullName>
        <ecNumber evidence="9">5.6.2.3</ecNumber>
    </recommendedName>
</protein>
<dbReference type="EMBL" id="CP053096">
    <property type="protein sequence ID" value="QJR43729.1"/>
    <property type="molecule type" value="Genomic_DNA"/>
</dbReference>
<dbReference type="InterPro" id="IPR027417">
    <property type="entry name" value="P-loop_NTPase"/>
</dbReference>
<evidence type="ECO:0000256" key="7">
    <source>
        <dbReference type="ARBA" id="ARBA00023125"/>
    </source>
</evidence>
<name>A0A6M4JCD9_9MOLU</name>
<dbReference type="Gene3D" id="3.40.50.300">
    <property type="entry name" value="P-loop containing nucleotide triphosphate hydrolases"/>
    <property type="match status" value="1"/>
</dbReference>
<dbReference type="PANTHER" id="PTHR30153:SF2">
    <property type="entry name" value="REPLICATIVE DNA HELICASE"/>
    <property type="match status" value="1"/>
</dbReference>
<dbReference type="SUPFAM" id="SSF48024">
    <property type="entry name" value="N-terminal domain of DnaB helicase"/>
    <property type="match status" value="1"/>
</dbReference>
<dbReference type="GO" id="GO:0003677">
    <property type="term" value="F:DNA binding"/>
    <property type="evidence" value="ECO:0007669"/>
    <property type="project" value="UniProtKB-KW"/>
</dbReference>
<sequence>MLNKPENSSGNSIHINVLYEKNILGVVLSDNKYADNVIPYLLEEDFAVVEHKRLFIVLSHLYKNNISINNQQILELAKKTNETLVTPMLLTEVYASAGLPSNIQNYLEELIKLTKLRTIQARISEMQNQLNRLDHNLDENSLINQIQKLLMDVDRAKDGEDFLTAKSVSDEYYDELNTLKNADPNSIRGIPTGFKDIDVATQGLHGSELLILAARPGIGKTALALNIAVNVARSKNKVTKRNRRVAFFSLEMSPKQLMGRIYSFMSGVDQYKLKKPQLLTDDEILKINATKNNWIDRLNLFIDNTYENELQTLLWKCRRLHKVEPIDLIVVDYLQLISSTTKGRGGENRQLEITRISRSLKTLSLELNVPILVLSQLNRQTETREDKRPMLADLRESGSIENDADIVMFLYRENYYNSKNKDIEVENESKNIGEVTELILAKHRNGQTGKIGLRFLPHIGKFTDVNFYDEFIEIEGDN</sequence>
<dbReference type="InterPro" id="IPR016136">
    <property type="entry name" value="DNA_helicase_N/primase_C"/>
</dbReference>
<dbReference type="KEGG" id="mmir:HLA87_02990"/>
<evidence type="ECO:0000256" key="10">
    <source>
        <dbReference type="ARBA" id="ARBA00048954"/>
    </source>
</evidence>
<proteinExistence type="inferred from homology"/>
<dbReference type="Pfam" id="PF00772">
    <property type="entry name" value="DnaB"/>
    <property type="match status" value="1"/>
</dbReference>
<feature type="domain" description="SF4 helicase" evidence="11">
    <location>
        <begin position="183"/>
        <end position="469"/>
    </location>
</feature>
<keyword evidence="13" id="KW-1185">Reference proteome</keyword>
<dbReference type="GO" id="GO:0006260">
    <property type="term" value="P:DNA replication"/>
    <property type="evidence" value="ECO:0007669"/>
    <property type="project" value="UniProtKB-KW"/>
</dbReference>
<dbReference type="PANTHER" id="PTHR30153">
    <property type="entry name" value="REPLICATIVE DNA HELICASE DNAB"/>
    <property type="match status" value="1"/>
</dbReference>
<keyword evidence="2" id="KW-0235">DNA replication</keyword>
<evidence type="ECO:0000256" key="4">
    <source>
        <dbReference type="ARBA" id="ARBA00022801"/>
    </source>
</evidence>
<dbReference type="GO" id="GO:0016787">
    <property type="term" value="F:hydrolase activity"/>
    <property type="evidence" value="ECO:0007669"/>
    <property type="project" value="UniProtKB-KW"/>
</dbReference>
<keyword evidence="4" id="KW-0378">Hydrolase</keyword>
<dbReference type="Gene3D" id="1.10.860.10">
    <property type="entry name" value="DNAb Helicase, Chain A"/>
    <property type="match status" value="1"/>
</dbReference>
<reference evidence="12 13" key="1">
    <citation type="submission" date="2020-05" db="EMBL/GenBank/DDBJ databases">
        <title>Novel Mycoplasma species detected in Mirounga angustirostris (northern elephant seal) from the USA.</title>
        <authorList>
            <person name="Volokhov D.V."/>
        </authorList>
    </citation>
    <scope>NUCLEOTIDE SEQUENCE [LARGE SCALE GENOMIC DNA]</scope>
    <source>
        <strain evidence="12 13">Mirounga ES2806-GEN</strain>
    </source>
</reference>
<dbReference type="EC" id="5.6.2.3" evidence="9"/>
<keyword evidence="6" id="KW-0067">ATP-binding</keyword>
<keyword evidence="5 12" id="KW-0347">Helicase</keyword>
<dbReference type="SUPFAM" id="SSF52540">
    <property type="entry name" value="P-loop containing nucleoside triphosphate hydrolases"/>
    <property type="match status" value="1"/>
</dbReference>
<evidence type="ECO:0000256" key="1">
    <source>
        <dbReference type="ARBA" id="ARBA00008428"/>
    </source>
</evidence>
<keyword evidence="8" id="KW-0413">Isomerase</keyword>
<dbReference type="CDD" id="cd00984">
    <property type="entry name" value="DnaB_C"/>
    <property type="match status" value="1"/>
</dbReference>
<accession>A0A6M4JCD9</accession>
<evidence type="ECO:0000256" key="3">
    <source>
        <dbReference type="ARBA" id="ARBA00022741"/>
    </source>
</evidence>
<evidence type="ECO:0000256" key="9">
    <source>
        <dbReference type="ARBA" id="ARBA00044969"/>
    </source>
</evidence>
<dbReference type="InterPro" id="IPR007694">
    <property type="entry name" value="DNA_helicase_DnaB-like_C"/>
</dbReference>
<dbReference type="PROSITE" id="PS51199">
    <property type="entry name" value="SF4_HELICASE"/>
    <property type="match status" value="1"/>
</dbReference>
<dbReference type="Proteomes" id="UP000500686">
    <property type="component" value="Chromosome"/>
</dbReference>
<evidence type="ECO:0000313" key="12">
    <source>
        <dbReference type="EMBL" id="QJR43729.1"/>
    </source>
</evidence>
<keyword evidence="3" id="KW-0547">Nucleotide-binding</keyword>
<dbReference type="InterPro" id="IPR036185">
    <property type="entry name" value="DNA_heli_DnaB-like_N_sf"/>
</dbReference>
<evidence type="ECO:0000256" key="8">
    <source>
        <dbReference type="ARBA" id="ARBA00023235"/>
    </source>
</evidence>
<dbReference type="RefSeq" id="WP_171111787.1">
    <property type="nucleotide sequence ID" value="NZ_CP053096.1"/>
</dbReference>
<evidence type="ECO:0000313" key="13">
    <source>
        <dbReference type="Proteomes" id="UP000500686"/>
    </source>
</evidence>
<keyword evidence="7" id="KW-0238">DNA-binding</keyword>
<organism evidence="12 13">
    <name type="scientific">Mycoplasma miroungigenitalium</name>
    <dbReference type="NCBI Taxonomy" id="754515"/>
    <lineage>
        <taxon>Bacteria</taxon>
        <taxon>Bacillati</taxon>
        <taxon>Mycoplasmatota</taxon>
        <taxon>Mollicutes</taxon>
        <taxon>Mycoplasmataceae</taxon>
        <taxon>Mycoplasma</taxon>
    </lineage>
</organism>
<evidence type="ECO:0000256" key="6">
    <source>
        <dbReference type="ARBA" id="ARBA00022840"/>
    </source>
</evidence>
<comment type="similarity">
    <text evidence="1">Belongs to the helicase family. DnaB subfamily.</text>
</comment>
<evidence type="ECO:0000259" key="11">
    <source>
        <dbReference type="PROSITE" id="PS51199"/>
    </source>
</evidence>
<dbReference type="GO" id="GO:0043139">
    <property type="term" value="F:5'-3' DNA helicase activity"/>
    <property type="evidence" value="ECO:0007669"/>
    <property type="project" value="UniProtKB-EC"/>
</dbReference>
<dbReference type="GO" id="GO:0005524">
    <property type="term" value="F:ATP binding"/>
    <property type="evidence" value="ECO:0007669"/>
    <property type="project" value="UniProtKB-KW"/>
</dbReference>
<comment type="catalytic activity">
    <reaction evidence="10">
        <text>ATP + H2O = ADP + phosphate + H(+)</text>
        <dbReference type="Rhea" id="RHEA:13065"/>
        <dbReference type="ChEBI" id="CHEBI:15377"/>
        <dbReference type="ChEBI" id="CHEBI:15378"/>
        <dbReference type="ChEBI" id="CHEBI:30616"/>
        <dbReference type="ChEBI" id="CHEBI:43474"/>
        <dbReference type="ChEBI" id="CHEBI:456216"/>
        <dbReference type="EC" id="5.6.2.3"/>
    </reaction>
</comment>
<dbReference type="InterPro" id="IPR007693">
    <property type="entry name" value="DNA_helicase_DnaB-like_N"/>
</dbReference>
<dbReference type="GO" id="GO:0005829">
    <property type="term" value="C:cytosol"/>
    <property type="evidence" value="ECO:0007669"/>
    <property type="project" value="TreeGrafter"/>
</dbReference>